<dbReference type="InterPro" id="IPR016131">
    <property type="entry name" value="Haemerythrin_Fe_BS"/>
</dbReference>
<evidence type="ECO:0000259" key="5">
    <source>
        <dbReference type="Pfam" id="PF01814"/>
    </source>
</evidence>
<dbReference type="GO" id="GO:0046872">
    <property type="term" value="F:metal ion binding"/>
    <property type="evidence" value="ECO:0007669"/>
    <property type="project" value="UniProtKB-KW"/>
</dbReference>
<dbReference type="GO" id="GO:0005344">
    <property type="term" value="F:oxygen carrier activity"/>
    <property type="evidence" value="ECO:0007669"/>
    <property type="project" value="UniProtKB-KW"/>
</dbReference>
<keyword evidence="7" id="KW-1185">Reference proteome</keyword>
<dbReference type="CDD" id="cd12107">
    <property type="entry name" value="Hemerythrin"/>
    <property type="match status" value="1"/>
</dbReference>
<dbReference type="InterPro" id="IPR012312">
    <property type="entry name" value="Hemerythrin-like"/>
</dbReference>
<comment type="similarity">
    <text evidence="1">Belongs to the hemerythrin family.</text>
</comment>
<dbReference type="RefSeq" id="WP_015723174.1">
    <property type="nucleotide sequence ID" value="NC_014972.1"/>
</dbReference>
<evidence type="ECO:0000256" key="1">
    <source>
        <dbReference type="ARBA" id="ARBA00010587"/>
    </source>
</evidence>
<protein>
    <submittedName>
        <fullName evidence="6">Hemerythrin-like metal-binding protein</fullName>
    </submittedName>
</protein>
<feature type="domain" description="Hemerythrin-like" evidence="5">
    <location>
        <begin position="13"/>
        <end position="120"/>
    </location>
</feature>
<dbReference type="NCBIfam" id="TIGR02481">
    <property type="entry name" value="hemeryth_dom"/>
    <property type="match status" value="1"/>
</dbReference>
<organism evidence="6 7">
    <name type="scientific">Desulfobulbus propionicus (strain ATCC 33891 / DSM 2032 / VKM B-1956 / 1pr3)</name>
    <dbReference type="NCBI Taxonomy" id="577650"/>
    <lineage>
        <taxon>Bacteria</taxon>
        <taxon>Pseudomonadati</taxon>
        <taxon>Thermodesulfobacteriota</taxon>
        <taxon>Desulfobulbia</taxon>
        <taxon>Desulfobulbales</taxon>
        <taxon>Desulfobulbaceae</taxon>
        <taxon>Desulfobulbus</taxon>
    </lineage>
</organism>
<dbReference type="NCBIfam" id="NF033749">
    <property type="entry name" value="bact_hemeryth"/>
    <property type="match status" value="1"/>
</dbReference>
<evidence type="ECO:0000313" key="6">
    <source>
        <dbReference type="EMBL" id="ADW16627.1"/>
    </source>
</evidence>
<dbReference type="Gene3D" id="1.20.120.50">
    <property type="entry name" value="Hemerythrin-like"/>
    <property type="match status" value="1"/>
</dbReference>
<dbReference type="Proteomes" id="UP000006365">
    <property type="component" value="Chromosome"/>
</dbReference>
<dbReference type="SUPFAM" id="SSF47188">
    <property type="entry name" value="Hemerythrin-like"/>
    <property type="match status" value="1"/>
</dbReference>
<reference evidence="6 7" key="1">
    <citation type="journal article" date="2011" name="Stand. Genomic Sci.">
        <title>Complete genome sequence of Desulfobulbus propionicus type strain (1pr3).</title>
        <authorList>
            <person name="Pagani I."/>
            <person name="Lapidus A."/>
            <person name="Nolan M."/>
            <person name="Lucas S."/>
            <person name="Hammon N."/>
            <person name="Deshpande S."/>
            <person name="Cheng J.F."/>
            <person name="Chertkov O."/>
            <person name="Davenport K."/>
            <person name="Tapia R."/>
            <person name="Han C."/>
            <person name="Goodwin L."/>
            <person name="Pitluck S."/>
            <person name="Liolios K."/>
            <person name="Mavromatis K."/>
            <person name="Ivanova N."/>
            <person name="Mikhailova N."/>
            <person name="Pati A."/>
            <person name="Chen A."/>
            <person name="Palaniappan K."/>
            <person name="Land M."/>
            <person name="Hauser L."/>
            <person name="Chang Y.J."/>
            <person name="Jeffries C.D."/>
            <person name="Detter J.C."/>
            <person name="Brambilla E."/>
            <person name="Kannan K.P."/>
            <person name="Djao O.D."/>
            <person name="Rohde M."/>
            <person name="Pukall R."/>
            <person name="Spring S."/>
            <person name="Goker M."/>
            <person name="Sikorski J."/>
            <person name="Woyke T."/>
            <person name="Bristow J."/>
            <person name="Eisen J.A."/>
            <person name="Markowitz V."/>
            <person name="Hugenholtz P."/>
            <person name="Kyrpides N.C."/>
            <person name="Klenk H.P."/>
        </authorList>
    </citation>
    <scope>NUCLEOTIDE SEQUENCE [LARGE SCALE GENOMIC DNA]</scope>
    <source>
        <strain evidence="7">ATCC 33891 / DSM 2032 / 1pr3</strain>
    </source>
</reference>
<dbReference type="InterPro" id="IPR035938">
    <property type="entry name" value="Hemerythrin-like_sf"/>
</dbReference>
<keyword evidence="2" id="KW-0813">Transport</keyword>
<dbReference type="PANTHER" id="PTHR37164:SF1">
    <property type="entry name" value="BACTERIOHEMERYTHRIN"/>
    <property type="match status" value="1"/>
</dbReference>
<keyword evidence="4" id="KW-0408">Iron</keyword>
<accession>A0A7U4DN30</accession>
<evidence type="ECO:0000313" key="7">
    <source>
        <dbReference type="Proteomes" id="UP000006365"/>
    </source>
</evidence>
<proteinExistence type="inferred from homology"/>
<dbReference type="InterPro" id="IPR012827">
    <property type="entry name" value="Hemerythrin_metal-bd"/>
</dbReference>
<evidence type="ECO:0000256" key="2">
    <source>
        <dbReference type="ARBA" id="ARBA00022621"/>
    </source>
</evidence>
<gene>
    <name evidence="6" type="ordered locus">Despr_0446</name>
</gene>
<dbReference type="InterPro" id="IPR050669">
    <property type="entry name" value="Hemerythrin"/>
</dbReference>
<evidence type="ECO:0000256" key="3">
    <source>
        <dbReference type="ARBA" id="ARBA00022723"/>
    </source>
</evidence>
<keyword evidence="2" id="KW-0561">Oxygen transport</keyword>
<sequence>MEPFFWKLSYDTGLKQIDRDHRMILELANALYTAMHSGAGRAAVLRSCQQIVAFTEEHFSREEQYMKVSGYHRAEEHKQEHARLKEEARGLLLRLELDSPDSSTGLYQVLRELFIEHIPECDKPFGEYYLARSHQARQG</sequence>
<dbReference type="Pfam" id="PF01814">
    <property type="entry name" value="Hemerythrin"/>
    <property type="match status" value="1"/>
</dbReference>
<dbReference type="KEGG" id="dpr:Despr_0446"/>
<dbReference type="AlphaFoldDB" id="A0A7U4DN30"/>
<dbReference type="EMBL" id="CP002364">
    <property type="protein sequence ID" value="ADW16627.1"/>
    <property type="molecule type" value="Genomic_DNA"/>
</dbReference>
<name>A0A7U4DN30_DESPD</name>
<dbReference type="PROSITE" id="PS00550">
    <property type="entry name" value="HEMERYTHRINS"/>
    <property type="match status" value="1"/>
</dbReference>
<dbReference type="PANTHER" id="PTHR37164">
    <property type="entry name" value="BACTERIOHEMERYTHRIN"/>
    <property type="match status" value="1"/>
</dbReference>
<keyword evidence="3" id="KW-0479">Metal-binding</keyword>
<evidence type="ECO:0000256" key="4">
    <source>
        <dbReference type="ARBA" id="ARBA00023004"/>
    </source>
</evidence>